<dbReference type="Proteomes" id="UP000887577">
    <property type="component" value="Unplaced"/>
</dbReference>
<accession>A0A914Z2T4</accession>
<keyword evidence="1" id="KW-0812">Transmembrane</keyword>
<evidence type="ECO:0000313" key="3">
    <source>
        <dbReference type="WBParaSite" id="PSU_v2.g6374.t1"/>
    </source>
</evidence>
<keyword evidence="1" id="KW-1133">Transmembrane helix</keyword>
<dbReference type="WBParaSite" id="PSU_v2.g6374.t1">
    <property type="protein sequence ID" value="PSU_v2.g6374.t1"/>
    <property type="gene ID" value="PSU_v2.g6374"/>
</dbReference>
<protein>
    <submittedName>
        <fullName evidence="3">Uncharacterized protein</fullName>
    </submittedName>
</protein>
<organism evidence="2 3">
    <name type="scientific">Panagrolaimus superbus</name>
    <dbReference type="NCBI Taxonomy" id="310955"/>
    <lineage>
        <taxon>Eukaryota</taxon>
        <taxon>Metazoa</taxon>
        <taxon>Ecdysozoa</taxon>
        <taxon>Nematoda</taxon>
        <taxon>Chromadorea</taxon>
        <taxon>Rhabditida</taxon>
        <taxon>Tylenchina</taxon>
        <taxon>Panagrolaimomorpha</taxon>
        <taxon>Panagrolaimoidea</taxon>
        <taxon>Panagrolaimidae</taxon>
        <taxon>Panagrolaimus</taxon>
    </lineage>
</organism>
<feature type="transmembrane region" description="Helical" evidence="1">
    <location>
        <begin position="96"/>
        <end position="116"/>
    </location>
</feature>
<keyword evidence="1" id="KW-0472">Membrane</keyword>
<reference evidence="3" key="1">
    <citation type="submission" date="2022-11" db="UniProtKB">
        <authorList>
            <consortium name="WormBaseParasite"/>
        </authorList>
    </citation>
    <scope>IDENTIFICATION</scope>
</reference>
<sequence length="140" mass="16009">MSLTYIFREDPNYRQNITLNTTYTPSVDRVVDRIYDLAGEISDVGRTVNKYGAGVGDKAKLTVENLNVYFQNLSHGAHTVGNITVDKFDGFPVTPFYIVLICALIVIIIALCYFISYGSHYFVQRRYEKQLKPELDQQEI</sequence>
<keyword evidence="2" id="KW-1185">Reference proteome</keyword>
<evidence type="ECO:0000313" key="2">
    <source>
        <dbReference type="Proteomes" id="UP000887577"/>
    </source>
</evidence>
<name>A0A914Z2T4_9BILA</name>
<evidence type="ECO:0000256" key="1">
    <source>
        <dbReference type="SAM" id="Phobius"/>
    </source>
</evidence>
<proteinExistence type="predicted"/>
<dbReference type="AlphaFoldDB" id="A0A914Z2T4"/>